<evidence type="ECO:0000256" key="3">
    <source>
        <dbReference type="SAM" id="Coils"/>
    </source>
</evidence>
<dbReference type="PROSITE" id="PS51898">
    <property type="entry name" value="TYR_RECOMBINASE"/>
    <property type="match status" value="1"/>
</dbReference>
<evidence type="ECO:0000259" key="4">
    <source>
        <dbReference type="PROSITE" id="PS51898"/>
    </source>
</evidence>
<proteinExistence type="predicted"/>
<dbReference type="InterPro" id="IPR044068">
    <property type="entry name" value="CB"/>
</dbReference>
<dbReference type="Gene3D" id="1.10.443.10">
    <property type="entry name" value="Intergrase catalytic core"/>
    <property type="match status" value="1"/>
</dbReference>
<dbReference type="Pfam" id="PF00589">
    <property type="entry name" value="Phage_integrase"/>
    <property type="match status" value="1"/>
</dbReference>
<dbReference type="AlphaFoldDB" id="A0A644VLK0"/>
<accession>A0A644VLK0</accession>
<sequence length="351" mass="41639">MKTILLNFIKKRNLKNTTASLYKSALNDYSNFHSLSLDKLILEADYEEEQGIREKRRKIKNRLENYRNFKIDSGASTGTVKKYYEVIKTFYKHHEIVIPYIPTVQLKKDYHEKYEDIPKIEHIKKAIESTDSLKEKAIILFMSSSGTARNEVINLKVKDFIKASSDYHNNGSVYEILEELSSQNNVIPLFDLVRIKTDYHYYTCCSNEACEMIVNYLKTRKNLSYESFLFDINRNALNRFFLKINKQNNWGKVSYYSFFRSHALRKFHATSLEDKSLADALQGRKRDSITESYYKLNPKRIRERYIEVLDKLTINKPYEKMDKYELLIEENKNLNSRLNKLEGLLEKIIKE</sequence>
<evidence type="ECO:0000256" key="2">
    <source>
        <dbReference type="ARBA" id="ARBA00023172"/>
    </source>
</evidence>
<dbReference type="SUPFAM" id="SSF56349">
    <property type="entry name" value="DNA breaking-rejoining enzymes"/>
    <property type="match status" value="1"/>
</dbReference>
<gene>
    <name evidence="6" type="ORF">SDC9_37511</name>
</gene>
<dbReference type="InterPro" id="IPR013762">
    <property type="entry name" value="Integrase-like_cat_sf"/>
</dbReference>
<evidence type="ECO:0000259" key="5">
    <source>
        <dbReference type="PROSITE" id="PS51900"/>
    </source>
</evidence>
<dbReference type="GO" id="GO:0015074">
    <property type="term" value="P:DNA integration"/>
    <property type="evidence" value="ECO:0007669"/>
    <property type="project" value="InterPro"/>
</dbReference>
<evidence type="ECO:0000313" key="6">
    <source>
        <dbReference type="EMBL" id="MPL91443.1"/>
    </source>
</evidence>
<evidence type="ECO:0000256" key="1">
    <source>
        <dbReference type="ARBA" id="ARBA00023125"/>
    </source>
</evidence>
<dbReference type="InterPro" id="IPR011010">
    <property type="entry name" value="DNA_brk_join_enz"/>
</dbReference>
<dbReference type="PROSITE" id="PS51900">
    <property type="entry name" value="CB"/>
    <property type="match status" value="1"/>
</dbReference>
<organism evidence="6">
    <name type="scientific">bioreactor metagenome</name>
    <dbReference type="NCBI Taxonomy" id="1076179"/>
    <lineage>
        <taxon>unclassified sequences</taxon>
        <taxon>metagenomes</taxon>
        <taxon>ecological metagenomes</taxon>
    </lineage>
</organism>
<feature type="domain" description="Core-binding (CB)" evidence="5">
    <location>
        <begin position="1"/>
        <end position="95"/>
    </location>
</feature>
<keyword evidence="2" id="KW-0233">DNA recombination</keyword>
<dbReference type="GO" id="GO:0003677">
    <property type="term" value="F:DNA binding"/>
    <property type="evidence" value="ECO:0007669"/>
    <property type="project" value="UniProtKB-KW"/>
</dbReference>
<dbReference type="InterPro" id="IPR002104">
    <property type="entry name" value="Integrase_catalytic"/>
</dbReference>
<keyword evidence="1" id="KW-0238">DNA-binding</keyword>
<feature type="domain" description="Tyr recombinase" evidence="4">
    <location>
        <begin position="110"/>
        <end position="306"/>
    </location>
</feature>
<keyword evidence="3" id="KW-0175">Coiled coil</keyword>
<protein>
    <submittedName>
        <fullName evidence="6">Uncharacterized protein</fullName>
    </submittedName>
</protein>
<feature type="coiled-coil region" evidence="3">
    <location>
        <begin position="324"/>
        <end position="351"/>
    </location>
</feature>
<dbReference type="EMBL" id="VSSQ01000329">
    <property type="protein sequence ID" value="MPL91443.1"/>
    <property type="molecule type" value="Genomic_DNA"/>
</dbReference>
<comment type="caution">
    <text evidence="6">The sequence shown here is derived from an EMBL/GenBank/DDBJ whole genome shotgun (WGS) entry which is preliminary data.</text>
</comment>
<name>A0A644VLK0_9ZZZZ</name>
<dbReference type="GO" id="GO:0006310">
    <property type="term" value="P:DNA recombination"/>
    <property type="evidence" value="ECO:0007669"/>
    <property type="project" value="UniProtKB-KW"/>
</dbReference>
<reference evidence="6" key="1">
    <citation type="submission" date="2019-08" db="EMBL/GenBank/DDBJ databases">
        <authorList>
            <person name="Kucharzyk K."/>
            <person name="Murdoch R.W."/>
            <person name="Higgins S."/>
            <person name="Loffler F."/>
        </authorList>
    </citation>
    <scope>NUCLEOTIDE SEQUENCE</scope>
</reference>